<reference evidence="2 3" key="1">
    <citation type="submission" date="2012-06" db="EMBL/GenBank/DDBJ databases">
        <title>Finished chromosome of genome of Crinalium epipsammum PCC 9333.</title>
        <authorList>
            <consortium name="US DOE Joint Genome Institute"/>
            <person name="Gugger M."/>
            <person name="Coursin T."/>
            <person name="Rippka R."/>
            <person name="Tandeau De Marsac N."/>
            <person name="Huntemann M."/>
            <person name="Wei C.-L."/>
            <person name="Han J."/>
            <person name="Detter J.C."/>
            <person name="Han C."/>
            <person name="Tapia R."/>
            <person name="Davenport K."/>
            <person name="Daligault H."/>
            <person name="Erkkila T."/>
            <person name="Gu W."/>
            <person name="Munk A.C.C."/>
            <person name="Teshima H."/>
            <person name="Xu Y."/>
            <person name="Chain P."/>
            <person name="Chen A."/>
            <person name="Krypides N."/>
            <person name="Mavromatis K."/>
            <person name="Markowitz V."/>
            <person name="Szeto E."/>
            <person name="Ivanova N."/>
            <person name="Mikhailova N."/>
            <person name="Ovchinnikova G."/>
            <person name="Pagani I."/>
            <person name="Pati A."/>
            <person name="Goodwin L."/>
            <person name="Peters L."/>
            <person name="Pitluck S."/>
            <person name="Woyke T."/>
            <person name="Kerfeld C."/>
        </authorList>
    </citation>
    <scope>NUCLEOTIDE SEQUENCE [LARGE SCALE GENOMIC DNA]</scope>
    <source>
        <strain evidence="2 3">PCC 9333</strain>
    </source>
</reference>
<evidence type="ECO:0000313" key="2">
    <source>
        <dbReference type="EMBL" id="AFZ13315.1"/>
    </source>
</evidence>
<protein>
    <submittedName>
        <fullName evidence="2">Peptidase C14 caspase catalytic subunit p20</fullName>
    </submittedName>
</protein>
<dbReference type="STRING" id="1173022.Cri9333_2448"/>
<dbReference type="InterPro" id="IPR029030">
    <property type="entry name" value="Caspase-like_dom_sf"/>
</dbReference>
<dbReference type="eggNOG" id="COG4249">
    <property type="taxonomic scope" value="Bacteria"/>
</dbReference>
<dbReference type="RefSeq" id="WP_015203429.1">
    <property type="nucleotide sequence ID" value="NC_019753.1"/>
</dbReference>
<dbReference type="HOGENOM" id="CLU_015555_0_0_3"/>
<dbReference type="KEGG" id="cep:Cri9333_2448"/>
<accession>K9W1K2</accession>
<dbReference type="Gene3D" id="3.40.50.1460">
    <property type="match status" value="1"/>
</dbReference>
<evidence type="ECO:0000313" key="3">
    <source>
        <dbReference type="Proteomes" id="UP000010472"/>
    </source>
</evidence>
<organism evidence="2 3">
    <name type="scientific">Crinalium epipsammum PCC 9333</name>
    <dbReference type="NCBI Taxonomy" id="1173022"/>
    <lineage>
        <taxon>Bacteria</taxon>
        <taxon>Bacillati</taxon>
        <taxon>Cyanobacteriota</taxon>
        <taxon>Cyanophyceae</taxon>
        <taxon>Gomontiellales</taxon>
        <taxon>Gomontiellaceae</taxon>
        <taxon>Crinalium</taxon>
    </lineage>
</organism>
<gene>
    <name evidence="2" type="ORF">Cri9333_2448</name>
</gene>
<dbReference type="AlphaFoldDB" id="K9W1K2"/>
<keyword evidence="3" id="KW-1185">Reference proteome</keyword>
<dbReference type="PATRIC" id="fig|1173022.3.peg.2645"/>
<keyword evidence="1" id="KW-0812">Transmembrane</keyword>
<evidence type="ECO:0000256" key="1">
    <source>
        <dbReference type="SAM" id="Phobius"/>
    </source>
</evidence>
<dbReference type="OrthoDB" id="581349at2"/>
<dbReference type="EMBL" id="CP003620">
    <property type="protein sequence ID" value="AFZ13315.1"/>
    <property type="molecule type" value="Genomic_DNA"/>
</dbReference>
<proteinExistence type="predicted"/>
<sequence length="594" mass="64901">MANHACIAIGINRYEFFQPLHYAEADAQVVREFLVESAGWVADRCLLLSDTSTPIEQKLTYPTRENIMGWLSEWCQDNLQPGDFLWVFFSGYGVSTGSEDYLMPIDGNLADIASTGISVRSLLHFVKQQVGQNALLLLNINRSQGVQAGAKVGDQTLAVARELGIPTFLSCQGDQFSYEATTLRQGLFTVALLEALRYDPAITLESLDQYLRDRTPELSRHHLRPIQTPVSVYNSELSKMLILPQSDTAGDLTADNKEIHILTTAYVINTDAVNTEDTDQLTPTQVVIPENVISLAATTPSAQPEVGALVPYANKEPQLETPIPWWQQLLLWGTGTTLVIGMIAGVILRVFHDQQIAQTAGKTSNSASVAGVSETSSNPKITKIDANTTNKASAKRLQANKAILDKAKRLIKSNQASSFSNAIAQAQKVVPGDPLYEQATANTNLWSRKILDLASARAQQGNYAGAIAAAQLLQPNLPVYAESQSAIASWQILAQQQRTNKIILQAAKKLIVPGQASSYNRAITAAGQIPPNQPVYLQAQKSIKQWSQQIYLIAQSRALEGELQSAIATATLVPQNTPVYSKAQKAIAKWRQRQ</sequence>
<name>K9W1K2_9CYAN</name>
<dbReference type="SUPFAM" id="SSF52129">
    <property type="entry name" value="Caspase-like"/>
    <property type="match status" value="1"/>
</dbReference>
<dbReference type="Proteomes" id="UP000010472">
    <property type="component" value="Chromosome"/>
</dbReference>
<feature type="transmembrane region" description="Helical" evidence="1">
    <location>
        <begin position="329"/>
        <end position="351"/>
    </location>
</feature>
<keyword evidence="1" id="KW-0472">Membrane</keyword>
<keyword evidence="1" id="KW-1133">Transmembrane helix</keyword>